<dbReference type="GO" id="GO:0004239">
    <property type="term" value="F:initiator methionyl aminopeptidase activity"/>
    <property type="evidence" value="ECO:0007669"/>
    <property type="project" value="UniProtKB-UniRule"/>
</dbReference>
<feature type="binding site" evidence="6">
    <location>
        <position position="113"/>
    </location>
    <ligand>
        <name>a divalent metal cation</name>
        <dbReference type="ChEBI" id="CHEBI:60240"/>
        <label>2</label>
        <note>catalytic</note>
    </ligand>
</feature>
<keyword evidence="11" id="KW-1185">Reference proteome</keyword>
<reference evidence="10 11" key="1">
    <citation type="submission" date="2015-03" db="EMBL/GenBank/DDBJ databases">
        <title>Genome assembly of Sandaracinus amylolyticus DSM 53668.</title>
        <authorList>
            <person name="Sharma G."/>
            <person name="Subramanian S."/>
        </authorList>
    </citation>
    <scope>NUCLEOTIDE SEQUENCE [LARGE SCALE GENOMIC DNA]</scope>
    <source>
        <strain evidence="10 11">DSM 53668</strain>
    </source>
</reference>
<dbReference type="EMBL" id="CP011125">
    <property type="protein sequence ID" value="AKF06587.1"/>
    <property type="molecule type" value="Genomic_DNA"/>
</dbReference>
<name>A0A0F6W3J8_9BACT</name>
<feature type="region of interest" description="Disordered" evidence="8">
    <location>
        <begin position="264"/>
        <end position="290"/>
    </location>
</feature>
<dbReference type="PANTHER" id="PTHR43330">
    <property type="entry name" value="METHIONINE AMINOPEPTIDASE"/>
    <property type="match status" value="1"/>
</dbReference>
<comment type="cofactor">
    <cofactor evidence="6">
        <name>Co(2+)</name>
        <dbReference type="ChEBI" id="CHEBI:48828"/>
    </cofactor>
    <cofactor evidence="6">
        <name>Zn(2+)</name>
        <dbReference type="ChEBI" id="CHEBI:29105"/>
    </cofactor>
    <cofactor evidence="6">
        <name>Mn(2+)</name>
        <dbReference type="ChEBI" id="CHEBI:29035"/>
    </cofactor>
    <cofactor evidence="6">
        <name>Fe(2+)</name>
        <dbReference type="ChEBI" id="CHEBI:29033"/>
    </cofactor>
    <text evidence="6">Binds 2 divalent metal cations per subunit. Has a high-affinity and a low affinity metal-binding site. The true nature of the physiological cofactor is under debate. The enzyme is active with cobalt, zinc, manganese or divalent iron ions. Most likely, methionine aminopeptidases function as mononuclear Fe(2+)-metalloproteases under physiological conditions, and the catalytically relevant metal-binding site has been assigned to the histidine-containing high-affinity site.</text>
</comment>
<dbReference type="GO" id="GO:0070006">
    <property type="term" value="F:metalloaminopeptidase activity"/>
    <property type="evidence" value="ECO:0007669"/>
    <property type="project" value="UniProtKB-UniRule"/>
</dbReference>
<keyword evidence="3 6" id="KW-0645">Protease</keyword>
<proteinExistence type="inferred from homology"/>
<feature type="binding site" evidence="6">
    <location>
        <position position="113"/>
    </location>
    <ligand>
        <name>a divalent metal cation</name>
        <dbReference type="ChEBI" id="CHEBI:60240"/>
        <label>1</label>
    </ligand>
</feature>
<dbReference type="GO" id="GO:0006508">
    <property type="term" value="P:proteolysis"/>
    <property type="evidence" value="ECO:0007669"/>
    <property type="project" value="UniProtKB-KW"/>
</dbReference>
<dbReference type="InterPro" id="IPR036005">
    <property type="entry name" value="Creatinase/aminopeptidase-like"/>
</dbReference>
<keyword evidence="4 6" id="KW-0479">Metal-binding</keyword>
<feature type="binding site" evidence="6">
    <location>
        <position position="183"/>
    </location>
    <ligand>
        <name>substrate</name>
    </ligand>
</feature>
<dbReference type="AlphaFoldDB" id="A0A0F6W3J8"/>
<evidence type="ECO:0000256" key="3">
    <source>
        <dbReference type="ARBA" id="ARBA00022670"/>
    </source>
</evidence>
<feature type="binding site" evidence="6">
    <location>
        <position position="209"/>
    </location>
    <ligand>
        <name>a divalent metal cation</name>
        <dbReference type="ChEBI" id="CHEBI:60240"/>
        <label>2</label>
        <note>catalytic</note>
    </ligand>
</feature>
<dbReference type="InterPro" id="IPR000994">
    <property type="entry name" value="Pept_M24"/>
</dbReference>
<comment type="subunit">
    <text evidence="6">Monomer.</text>
</comment>
<evidence type="ECO:0000313" key="11">
    <source>
        <dbReference type="Proteomes" id="UP000034883"/>
    </source>
</evidence>
<feature type="domain" description="Peptidase M24" evidence="9">
    <location>
        <begin position="13"/>
        <end position="246"/>
    </location>
</feature>
<gene>
    <name evidence="6" type="primary">map</name>
    <name evidence="10" type="ORF">DB32_003736</name>
</gene>
<dbReference type="EC" id="3.4.11.18" evidence="6 7"/>
<dbReference type="InterPro" id="IPR002467">
    <property type="entry name" value="Pept_M24A_MAP1"/>
</dbReference>
<evidence type="ECO:0000256" key="2">
    <source>
        <dbReference type="ARBA" id="ARBA00022438"/>
    </source>
</evidence>
<dbReference type="SUPFAM" id="SSF55920">
    <property type="entry name" value="Creatinase/aminopeptidase"/>
    <property type="match status" value="1"/>
</dbReference>
<dbReference type="NCBIfam" id="TIGR00500">
    <property type="entry name" value="met_pdase_I"/>
    <property type="match status" value="1"/>
</dbReference>
<evidence type="ECO:0000313" key="10">
    <source>
        <dbReference type="EMBL" id="AKF06587.1"/>
    </source>
</evidence>
<dbReference type="Pfam" id="PF00557">
    <property type="entry name" value="Peptidase_M24"/>
    <property type="match status" value="1"/>
</dbReference>
<feature type="binding site" evidence="6">
    <location>
        <position position="240"/>
    </location>
    <ligand>
        <name>a divalent metal cation</name>
        <dbReference type="ChEBI" id="CHEBI:60240"/>
        <label>1</label>
    </ligand>
</feature>
<evidence type="ECO:0000256" key="1">
    <source>
        <dbReference type="ARBA" id="ARBA00002521"/>
    </source>
</evidence>
<dbReference type="GO" id="GO:0046872">
    <property type="term" value="F:metal ion binding"/>
    <property type="evidence" value="ECO:0007669"/>
    <property type="project" value="UniProtKB-UniRule"/>
</dbReference>
<evidence type="ECO:0000256" key="6">
    <source>
        <dbReference type="HAMAP-Rule" id="MF_01974"/>
    </source>
</evidence>
<dbReference type="Gene3D" id="3.90.230.10">
    <property type="entry name" value="Creatinase/methionine aminopeptidase superfamily"/>
    <property type="match status" value="1"/>
</dbReference>
<feature type="binding site" evidence="6">
    <location>
        <position position="102"/>
    </location>
    <ligand>
        <name>a divalent metal cation</name>
        <dbReference type="ChEBI" id="CHEBI:60240"/>
        <label>1</label>
    </ligand>
</feature>
<organism evidence="10 11">
    <name type="scientific">Sandaracinus amylolyticus</name>
    <dbReference type="NCBI Taxonomy" id="927083"/>
    <lineage>
        <taxon>Bacteria</taxon>
        <taxon>Pseudomonadati</taxon>
        <taxon>Myxococcota</taxon>
        <taxon>Polyangia</taxon>
        <taxon>Polyangiales</taxon>
        <taxon>Sandaracinaceae</taxon>
        <taxon>Sandaracinus</taxon>
    </lineage>
</organism>
<sequence>MGSVELMTPSMLERMRASCQLASDCLLMVGEKLRAGMTTDEVNTLVHEFIVSHDAIPSPLNYKPGGAPRPFPKSVCTSVNEVVCHGIPGKRRLENGDIVNVDVTTYFRGFHGDTSATFYIGEPSAEAKLVTETARHCLELGIAQVKDGARIGDIGAAIQEYAEGRGCSVVREYVGHGVGREFHMPPQVPHYGKRGAGQRIRAGMVFTIEPMINVGHFETEMLDDQWTVVTRDRSLSAQFEHTVLVTRTGCEVLTHRRGVLRSSEDKPWTSVGPLSTRAAFEARHPSPAGT</sequence>
<comment type="catalytic activity">
    <reaction evidence="6 7">
        <text>Release of N-terminal amino acids, preferentially methionine, from peptides and arylamides.</text>
        <dbReference type="EC" id="3.4.11.18"/>
    </reaction>
</comment>
<dbReference type="PANTHER" id="PTHR43330:SF8">
    <property type="entry name" value="METHIONINE AMINOPEPTIDASE 1D, MITOCHONDRIAL"/>
    <property type="match status" value="1"/>
</dbReference>
<evidence type="ECO:0000259" key="9">
    <source>
        <dbReference type="Pfam" id="PF00557"/>
    </source>
</evidence>
<evidence type="ECO:0000256" key="4">
    <source>
        <dbReference type="ARBA" id="ARBA00022723"/>
    </source>
</evidence>
<evidence type="ECO:0000256" key="8">
    <source>
        <dbReference type="SAM" id="MobiDB-lite"/>
    </source>
</evidence>
<protein>
    <recommendedName>
        <fullName evidence="6 7">Methionine aminopeptidase</fullName>
        <shortName evidence="6">MAP</shortName>
        <shortName evidence="6">MetAP</shortName>
        <ecNumber evidence="6 7">3.4.11.18</ecNumber>
    </recommendedName>
    <alternativeName>
        <fullName evidence="6">Peptidase M</fullName>
    </alternativeName>
</protein>
<feature type="binding site" evidence="6">
    <location>
        <position position="85"/>
    </location>
    <ligand>
        <name>substrate</name>
    </ligand>
</feature>
<dbReference type="Proteomes" id="UP000034883">
    <property type="component" value="Chromosome"/>
</dbReference>
<dbReference type="PROSITE" id="PS00680">
    <property type="entry name" value="MAP_1"/>
    <property type="match status" value="1"/>
</dbReference>
<feature type="binding site" evidence="6">
    <location>
        <position position="176"/>
    </location>
    <ligand>
        <name>a divalent metal cation</name>
        <dbReference type="ChEBI" id="CHEBI:60240"/>
        <label>2</label>
        <note>catalytic</note>
    </ligand>
</feature>
<dbReference type="STRING" id="927083.DB32_003736"/>
<dbReference type="HAMAP" id="MF_01974">
    <property type="entry name" value="MetAP_1"/>
    <property type="match status" value="1"/>
</dbReference>
<evidence type="ECO:0000256" key="7">
    <source>
        <dbReference type="RuleBase" id="RU003653"/>
    </source>
</evidence>
<dbReference type="KEGG" id="samy:DB32_003736"/>
<feature type="binding site" evidence="6">
    <location>
        <position position="240"/>
    </location>
    <ligand>
        <name>a divalent metal cation</name>
        <dbReference type="ChEBI" id="CHEBI:60240"/>
        <label>2</label>
        <note>catalytic</note>
    </ligand>
</feature>
<evidence type="ECO:0000256" key="5">
    <source>
        <dbReference type="ARBA" id="ARBA00022801"/>
    </source>
</evidence>
<dbReference type="CDD" id="cd01086">
    <property type="entry name" value="MetAP1"/>
    <property type="match status" value="1"/>
</dbReference>
<keyword evidence="5 6" id="KW-0378">Hydrolase</keyword>
<keyword evidence="2 6" id="KW-0031">Aminopeptidase</keyword>
<accession>A0A0F6W3J8</accession>
<comment type="similarity">
    <text evidence="6">Belongs to the peptidase M24A family. Methionine aminopeptidase type 1 subfamily.</text>
</comment>
<comment type="function">
    <text evidence="1 6">Removes the N-terminal methionine from nascent proteins. The N-terminal methionine is often cleaved when the second residue in the primary sequence is small and uncharged (Met-Ala-, Cys, Gly, Pro, Ser, Thr, or Val). Requires deformylation of the N(alpha)-formylated initiator methionine before it can be hydrolyzed.</text>
</comment>
<dbReference type="PRINTS" id="PR00599">
    <property type="entry name" value="MAPEPTIDASE"/>
</dbReference>
<dbReference type="InterPro" id="IPR001714">
    <property type="entry name" value="Pept_M24_MAP"/>
</dbReference>